<name>A0A0E0CQP9_9ORYZ</name>
<organism evidence="1">
    <name type="scientific">Oryza meridionalis</name>
    <dbReference type="NCBI Taxonomy" id="40149"/>
    <lineage>
        <taxon>Eukaryota</taxon>
        <taxon>Viridiplantae</taxon>
        <taxon>Streptophyta</taxon>
        <taxon>Embryophyta</taxon>
        <taxon>Tracheophyta</taxon>
        <taxon>Spermatophyta</taxon>
        <taxon>Magnoliopsida</taxon>
        <taxon>Liliopsida</taxon>
        <taxon>Poales</taxon>
        <taxon>Poaceae</taxon>
        <taxon>BOP clade</taxon>
        <taxon>Oryzoideae</taxon>
        <taxon>Oryzeae</taxon>
        <taxon>Oryzinae</taxon>
        <taxon>Oryza</taxon>
    </lineage>
</organism>
<reference evidence="1" key="2">
    <citation type="submission" date="2018-05" db="EMBL/GenBank/DDBJ databases">
        <title>OmerRS3 (Oryza meridionalis Reference Sequence Version 3).</title>
        <authorList>
            <person name="Zhang J."/>
            <person name="Kudrna D."/>
            <person name="Lee S."/>
            <person name="Talag J."/>
            <person name="Welchert J."/>
            <person name="Wing R.A."/>
        </authorList>
    </citation>
    <scope>NUCLEOTIDE SEQUENCE [LARGE SCALE GENOMIC DNA]</scope>
    <source>
        <strain evidence="1">cv. OR44</strain>
    </source>
</reference>
<dbReference type="HOGENOM" id="CLU_2726453_0_0_1"/>
<dbReference type="Gramene" id="OMERI02G29260.1">
    <property type="protein sequence ID" value="OMERI02G29260.1"/>
    <property type="gene ID" value="OMERI02G29260"/>
</dbReference>
<proteinExistence type="predicted"/>
<reference evidence="1" key="1">
    <citation type="submission" date="2015-04" db="UniProtKB">
        <authorList>
            <consortium name="EnsemblPlants"/>
        </authorList>
    </citation>
    <scope>IDENTIFICATION</scope>
</reference>
<protein>
    <submittedName>
        <fullName evidence="1">Uncharacterized protein</fullName>
    </submittedName>
</protein>
<dbReference type="Proteomes" id="UP000008021">
    <property type="component" value="Chromosome 2"/>
</dbReference>
<accession>A0A0E0CQP9</accession>
<dbReference type="AlphaFoldDB" id="A0A0E0CQP9"/>
<evidence type="ECO:0000313" key="1">
    <source>
        <dbReference type="EnsemblPlants" id="OMERI02G29260.1"/>
    </source>
</evidence>
<evidence type="ECO:0000313" key="2">
    <source>
        <dbReference type="Proteomes" id="UP000008021"/>
    </source>
</evidence>
<dbReference type="STRING" id="40149.A0A0E0CQP9"/>
<keyword evidence="2" id="KW-1185">Reference proteome</keyword>
<sequence>MGSLVEDEVVLEGYGELLSKHGHVVQGRGDPFFSLTIFFSNPPMWMDLEHTGGRDPTLIAGRRQGVGVVAAR</sequence>
<dbReference type="EnsemblPlants" id="OMERI02G29260.1">
    <property type="protein sequence ID" value="OMERI02G29260.1"/>
    <property type="gene ID" value="OMERI02G29260"/>
</dbReference>